<proteinExistence type="predicted"/>
<gene>
    <name evidence="1" type="ORF">UFOVP452_29</name>
</gene>
<organism evidence="1">
    <name type="scientific">uncultured Caudovirales phage</name>
    <dbReference type="NCBI Taxonomy" id="2100421"/>
    <lineage>
        <taxon>Viruses</taxon>
        <taxon>Duplodnaviria</taxon>
        <taxon>Heunggongvirae</taxon>
        <taxon>Uroviricota</taxon>
        <taxon>Caudoviricetes</taxon>
        <taxon>Peduoviridae</taxon>
        <taxon>Maltschvirus</taxon>
        <taxon>Maltschvirus maltsch</taxon>
    </lineage>
</organism>
<evidence type="ECO:0000313" key="1">
    <source>
        <dbReference type="EMBL" id="CAB4142671.1"/>
    </source>
</evidence>
<dbReference type="EMBL" id="LR796413">
    <property type="protein sequence ID" value="CAB4142671.1"/>
    <property type="molecule type" value="Genomic_DNA"/>
</dbReference>
<name>A0A6J5M981_9CAUD</name>
<reference evidence="1" key="1">
    <citation type="submission" date="2020-04" db="EMBL/GenBank/DDBJ databases">
        <authorList>
            <person name="Chiriac C."/>
            <person name="Salcher M."/>
            <person name="Ghai R."/>
            <person name="Kavagutti S V."/>
        </authorList>
    </citation>
    <scope>NUCLEOTIDE SEQUENCE</scope>
</reference>
<sequence length="205" mass="22607">MGFRGFERTVSFAPDSADGRAIAAQLADFARDMLVDAQAAGEFPDLFVRAVNGRRGVSEDSVRVPGPIVYTADWVRAASVFALARLQQSAPRLTGRYRDAFFVLADGRAVEPEEIPFGAEVFVTNDQPYSRKIQVGAKGFTDARGLFDTVASAVQTEYRGLVRCQVRFLRLAGGHTVTVRRQRRTVTQDLTYPAIRIDRATFGLN</sequence>
<protein>
    <submittedName>
        <fullName evidence="1">Uncharacterized protein</fullName>
    </submittedName>
</protein>
<accession>A0A6J5M981</accession>